<dbReference type="OrthoDB" id="9788098at2"/>
<evidence type="ECO:0000313" key="6">
    <source>
        <dbReference type="EMBL" id="RLP79589.1"/>
    </source>
</evidence>
<dbReference type="SUPFAM" id="SSF46785">
    <property type="entry name" value="Winged helix' DNA-binding domain"/>
    <property type="match status" value="1"/>
</dbReference>
<dbReference type="SUPFAM" id="SSF48008">
    <property type="entry name" value="GntR ligand-binding domain-like"/>
    <property type="match status" value="1"/>
</dbReference>
<dbReference type="Proteomes" id="UP000269692">
    <property type="component" value="Unassembled WGS sequence"/>
</dbReference>
<dbReference type="Pfam" id="PF07729">
    <property type="entry name" value="FCD"/>
    <property type="match status" value="1"/>
</dbReference>
<evidence type="ECO:0000313" key="7">
    <source>
        <dbReference type="Proteomes" id="UP000269692"/>
    </source>
</evidence>
<keyword evidence="2" id="KW-0238">DNA-binding</keyword>
<dbReference type="SMART" id="SM00345">
    <property type="entry name" value="HTH_GNTR"/>
    <property type="match status" value="1"/>
</dbReference>
<evidence type="ECO:0000256" key="2">
    <source>
        <dbReference type="ARBA" id="ARBA00023125"/>
    </source>
</evidence>
<evidence type="ECO:0000256" key="1">
    <source>
        <dbReference type="ARBA" id="ARBA00023015"/>
    </source>
</evidence>
<dbReference type="Gene3D" id="1.20.120.530">
    <property type="entry name" value="GntR ligand-binding domain-like"/>
    <property type="match status" value="1"/>
</dbReference>
<gene>
    <name evidence="6" type="ORF">D9R14_07970</name>
</gene>
<dbReference type="InterPro" id="IPR036390">
    <property type="entry name" value="WH_DNA-bd_sf"/>
</dbReference>
<dbReference type="CDD" id="cd07377">
    <property type="entry name" value="WHTH_GntR"/>
    <property type="match status" value="1"/>
</dbReference>
<evidence type="ECO:0000256" key="3">
    <source>
        <dbReference type="ARBA" id="ARBA00023163"/>
    </source>
</evidence>
<name>A0A3L7AGT0_9HYPH</name>
<dbReference type="Gene3D" id="1.10.10.10">
    <property type="entry name" value="Winged helix-like DNA-binding domain superfamily/Winged helix DNA-binding domain"/>
    <property type="match status" value="1"/>
</dbReference>
<accession>A0A3L7AGT0</accession>
<organism evidence="6 7">
    <name type="scientific">Xanthobacter tagetidis</name>
    <dbReference type="NCBI Taxonomy" id="60216"/>
    <lineage>
        <taxon>Bacteria</taxon>
        <taxon>Pseudomonadati</taxon>
        <taxon>Pseudomonadota</taxon>
        <taxon>Alphaproteobacteria</taxon>
        <taxon>Hyphomicrobiales</taxon>
        <taxon>Xanthobacteraceae</taxon>
        <taxon>Xanthobacter</taxon>
    </lineage>
</organism>
<dbReference type="PROSITE" id="PS50949">
    <property type="entry name" value="HTH_GNTR"/>
    <property type="match status" value="1"/>
</dbReference>
<dbReference type="InterPro" id="IPR011711">
    <property type="entry name" value="GntR_C"/>
</dbReference>
<dbReference type="EMBL" id="RCTF01000005">
    <property type="protein sequence ID" value="RLP79589.1"/>
    <property type="molecule type" value="Genomic_DNA"/>
</dbReference>
<evidence type="ECO:0000259" key="5">
    <source>
        <dbReference type="PROSITE" id="PS50949"/>
    </source>
</evidence>
<dbReference type="AlphaFoldDB" id="A0A3L7AGT0"/>
<feature type="compositionally biased region" description="Basic and acidic residues" evidence="4">
    <location>
        <begin position="1"/>
        <end position="32"/>
    </location>
</feature>
<dbReference type="InterPro" id="IPR000524">
    <property type="entry name" value="Tscrpt_reg_HTH_GntR"/>
</dbReference>
<dbReference type="Pfam" id="PF00392">
    <property type="entry name" value="GntR"/>
    <property type="match status" value="1"/>
</dbReference>
<sequence>MRRASREGRGAVDEARKDESRKDDARKDDARKIGIRSRGGPVRIENVRAIPASARIHEALREKIISMDWTPGAAVQEKQIALAYGVSRTPVREAVLKLADERLVDIFPQYGTFVSRISLPSVRDAMVIRQSLERTAVREAALKVAGATDKAGKGLVADLKALLARQRSSHKAGDLAAFHAADEAFHQAIADLAGHPNIWRVIRQEKAQVDRCRLLTLPSAERRASVIAEHAAIVDALAAGDADAAEAAVAVHLGRVIPSIAGLVEAYPDYFAETEILADAAEEPSAPRIRTL</sequence>
<dbReference type="InterPro" id="IPR036388">
    <property type="entry name" value="WH-like_DNA-bd_sf"/>
</dbReference>
<dbReference type="InterPro" id="IPR008920">
    <property type="entry name" value="TF_FadR/GntR_C"/>
</dbReference>
<feature type="region of interest" description="Disordered" evidence="4">
    <location>
        <begin position="1"/>
        <end position="34"/>
    </location>
</feature>
<keyword evidence="7" id="KW-1185">Reference proteome</keyword>
<dbReference type="GO" id="GO:0003677">
    <property type="term" value="F:DNA binding"/>
    <property type="evidence" value="ECO:0007669"/>
    <property type="project" value="UniProtKB-KW"/>
</dbReference>
<dbReference type="PANTHER" id="PTHR43537">
    <property type="entry name" value="TRANSCRIPTIONAL REGULATOR, GNTR FAMILY"/>
    <property type="match status" value="1"/>
</dbReference>
<keyword evidence="3" id="KW-0804">Transcription</keyword>
<comment type="caution">
    <text evidence="6">The sequence shown here is derived from an EMBL/GenBank/DDBJ whole genome shotgun (WGS) entry which is preliminary data.</text>
</comment>
<dbReference type="GO" id="GO:0003700">
    <property type="term" value="F:DNA-binding transcription factor activity"/>
    <property type="evidence" value="ECO:0007669"/>
    <property type="project" value="InterPro"/>
</dbReference>
<dbReference type="PANTHER" id="PTHR43537:SF45">
    <property type="entry name" value="GNTR FAMILY REGULATORY PROTEIN"/>
    <property type="match status" value="1"/>
</dbReference>
<dbReference type="SMART" id="SM00895">
    <property type="entry name" value="FCD"/>
    <property type="match status" value="1"/>
</dbReference>
<feature type="domain" description="HTH gntR-type" evidence="5">
    <location>
        <begin position="50"/>
        <end position="117"/>
    </location>
</feature>
<proteinExistence type="predicted"/>
<reference evidence="6 7" key="1">
    <citation type="submission" date="2018-10" db="EMBL/GenBank/DDBJ databases">
        <title>Xanthobacter tagetidis genome sequencing and assembly.</title>
        <authorList>
            <person name="Maclea K.S."/>
            <person name="Goen A.E."/>
            <person name="Fatima S.A."/>
        </authorList>
    </citation>
    <scope>NUCLEOTIDE SEQUENCE [LARGE SCALE GENOMIC DNA]</scope>
    <source>
        <strain evidence="6 7">ATCC 700314</strain>
    </source>
</reference>
<protein>
    <submittedName>
        <fullName evidence="6">GntR family transcriptional regulator</fullName>
    </submittedName>
</protein>
<keyword evidence="1" id="KW-0805">Transcription regulation</keyword>
<evidence type="ECO:0000256" key="4">
    <source>
        <dbReference type="SAM" id="MobiDB-lite"/>
    </source>
</evidence>